<feature type="chain" id="PRO_5040809295" evidence="1">
    <location>
        <begin position="24"/>
        <end position="206"/>
    </location>
</feature>
<dbReference type="Proteomes" id="UP001139286">
    <property type="component" value="Unassembled WGS sequence"/>
</dbReference>
<organism evidence="2 3">
    <name type="scientific">Neotamlana sargassicola</name>
    <dbReference type="NCBI Taxonomy" id="2883125"/>
    <lineage>
        <taxon>Bacteria</taxon>
        <taxon>Pseudomonadati</taxon>
        <taxon>Bacteroidota</taxon>
        <taxon>Flavobacteriia</taxon>
        <taxon>Flavobacteriales</taxon>
        <taxon>Flavobacteriaceae</taxon>
        <taxon>Neotamlana</taxon>
    </lineage>
</organism>
<name>A0A9X1I8J6_9FLAO</name>
<dbReference type="InterPro" id="IPR012467">
    <property type="entry name" value="DUF1684"/>
</dbReference>
<evidence type="ECO:0000313" key="3">
    <source>
        <dbReference type="Proteomes" id="UP001139286"/>
    </source>
</evidence>
<dbReference type="AlphaFoldDB" id="A0A9X1I8J6"/>
<reference evidence="2" key="1">
    <citation type="submission" date="2021-10" db="EMBL/GenBank/DDBJ databases">
        <title>Tamlana sargassums sp. nov., and Tamlana laminarinivorans sp. nov., two new bacteria isolated from the brown alga.</title>
        <authorList>
            <person name="Li J."/>
        </authorList>
    </citation>
    <scope>NUCLEOTIDE SEQUENCE</scope>
    <source>
        <strain evidence="2">62-3</strain>
    </source>
</reference>
<sequence length="206" mass="24172">MKKFNMRPLIILFTAFFCLTSCAQKKRFLKGETDFQKELNAEYKDASTSPLKKEDRKTFEGLDFFKVDSVYVVNAKLERTPDSKWFNMKTTTNRLTKERIYGVLHFELKGKPYKLNVYQGLELMQREGFEDYLFLPFLDETNGSTSYGGGRYIDLRIPEDDNLTIDFNKAYNPYCAYNDKYSCPIVPRVNYLRTKIEAGVKAFNKH</sequence>
<dbReference type="PANTHER" id="PTHR41913">
    <property type="entry name" value="DUF1684 DOMAIN-CONTAINING PROTEIN"/>
    <property type="match status" value="1"/>
</dbReference>
<evidence type="ECO:0000256" key="1">
    <source>
        <dbReference type="SAM" id="SignalP"/>
    </source>
</evidence>
<dbReference type="PANTHER" id="PTHR41913:SF1">
    <property type="entry name" value="DUF1684 DOMAIN-CONTAINING PROTEIN"/>
    <property type="match status" value="1"/>
</dbReference>
<proteinExistence type="predicted"/>
<protein>
    <submittedName>
        <fullName evidence="2">DUF1684 domain-containing protein</fullName>
    </submittedName>
</protein>
<keyword evidence="3" id="KW-1185">Reference proteome</keyword>
<evidence type="ECO:0000313" key="2">
    <source>
        <dbReference type="EMBL" id="MCB4809338.1"/>
    </source>
</evidence>
<comment type="caution">
    <text evidence="2">The sequence shown here is derived from an EMBL/GenBank/DDBJ whole genome shotgun (WGS) entry which is preliminary data.</text>
</comment>
<feature type="signal peptide" evidence="1">
    <location>
        <begin position="1"/>
        <end position="23"/>
    </location>
</feature>
<gene>
    <name evidence="2" type="ORF">LG651_13860</name>
</gene>
<keyword evidence="1" id="KW-0732">Signal</keyword>
<dbReference type="Pfam" id="PF07920">
    <property type="entry name" value="DUF1684"/>
    <property type="match status" value="1"/>
</dbReference>
<dbReference type="EMBL" id="JAJAPX010000006">
    <property type="protein sequence ID" value="MCB4809338.1"/>
    <property type="molecule type" value="Genomic_DNA"/>
</dbReference>
<accession>A0A9X1I8J6</accession>